<gene>
    <name evidence="11" type="ORF">GTA51_04065</name>
</gene>
<organism evidence="11 12">
    <name type="scientific">Solidesulfovibrio aerotolerans</name>
    <dbReference type="NCBI Taxonomy" id="295255"/>
    <lineage>
        <taxon>Bacteria</taxon>
        <taxon>Pseudomonadati</taxon>
        <taxon>Thermodesulfobacteriota</taxon>
        <taxon>Desulfovibrionia</taxon>
        <taxon>Desulfovibrionales</taxon>
        <taxon>Desulfovibrionaceae</taxon>
        <taxon>Solidesulfovibrio</taxon>
    </lineage>
</organism>
<dbReference type="InterPro" id="IPR013525">
    <property type="entry name" value="ABC2_TM"/>
</dbReference>
<feature type="domain" description="ABC transporter" evidence="9">
    <location>
        <begin position="7"/>
        <end position="242"/>
    </location>
</feature>
<dbReference type="EMBL" id="WVUD01000004">
    <property type="protein sequence ID" value="MYL82312.1"/>
    <property type="molecule type" value="Genomic_DNA"/>
</dbReference>
<dbReference type="AlphaFoldDB" id="A0A7C9MN10"/>
<keyword evidence="4" id="KW-0067">ATP-binding</keyword>
<evidence type="ECO:0000256" key="1">
    <source>
        <dbReference type="ARBA" id="ARBA00004141"/>
    </source>
</evidence>
<evidence type="ECO:0000256" key="2">
    <source>
        <dbReference type="ARBA" id="ARBA00022692"/>
    </source>
</evidence>
<dbReference type="Gene3D" id="3.40.50.300">
    <property type="entry name" value="P-loop containing nucleotide triphosphate hydrolases"/>
    <property type="match status" value="2"/>
</dbReference>
<accession>A0A7C9MN10</accession>
<dbReference type="Gene3D" id="3.40.1710.10">
    <property type="entry name" value="abc type-2 transporter like domain"/>
    <property type="match status" value="1"/>
</dbReference>
<evidence type="ECO:0000256" key="8">
    <source>
        <dbReference type="SAM" id="Phobius"/>
    </source>
</evidence>
<dbReference type="InterPro" id="IPR003439">
    <property type="entry name" value="ABC_transporter-like_ATP-bd"/>
</dbReference>
<keyword evidence="2 8" id="KW-0812">Transmembrane</keyword>
<feature type="transmembrane region" description="Helical" evidence="8">
    <location>
        <begin position="581"/>
        <end position="599"/>
    </location>
</feature>
<dbReference type="Proteomes" id="UP000482487">
    <property type="component" value="Unassembled WGS sequence"/>
</dbReference>
<comment type="caution">
    <text evidence="11">The sequence shown here is derived from an EMBL/GenBank/DDBJ whole genome shotgun (WGS) entry which is preliminary data.</text>
</comment>
<feature type="transmembrane region" description="Helical" evidence="8">
    <location>
        <begin position="876"/>
        <end position="895"/>
    </location>
</feature>
<dbReference type="InterPro" id="IPR027417">
    <property type="entry name" value="P-loop_NTPase"/>
</dbReference>
<evidence type="ECO:0000313" key="12">
    <source>
        <dbReference type="Proteomes" id="UP000482487"/>
    </source>
</evidence>
<dbReference type="GO" id="GO:0005524">
    <property type="term" value="F:ATP binding"/>
    <property type="evidence" value="ECO:0007669"/>
    <property type="project" value="UniProtKB-KW"/>
</dbReference>
<evidence type="ECO:0000256" key="3">
    <source>
        <dbReference type="ARBA" id="ARBA00022741"/>
    </source>
</evidence>
<evidence type="ECO:0000256" key="7">
    <source>
        <dbReference type="SAM" id="MobiDB-lite"/>
    </source>
</evidence>
<name>A0A7C9MN10_9BACT</name>
<comment type="subcellular location">
    <subcellularLocation>
        <location evidence="1">Membrane</location>
        <topology evidence="1">Multi-pass membrane protein</topology>
    </subcellularLocation>
</comment>
<protein>
    <submittedName>
        <fullName evidence="11">Ribosome-associated ATPase/putative transporter RbbA</fullName>
    </submittedName>
</protein>
<feature type="region of interest" description="Disordered" evidence="7">
    <location>
        <begin position="508"/>
        <end position="554"/>
    </location>
</feature>
<dbReference type="PANTHER" id="PTHR43038:SF4">
    <property type="entry name" value="RIBOSOME-ASSOCIATED ATPASE"/>
    <property type="match status" value="1"/>
</dbReference>
<dbReference type="GO" id="GO:0140359">
    <property type="term" value="F:ABC-type transporter activity"/>
    <property type="evidence" value="ECO:0007669"/>
    <property type="project" value="InterPro"/>
</dbReference>
<keyword evidence="12" id="KW-1185">Reference proteome</keyword>
<dbReference type="InterPro" id="IPR017871">
    <property type="entry name" value="ABC_transporter-like_CS"/>
</dbReference>
<feature type="domain" description="ABC transmembrane type-2" evidence="10">
    <location>
        <begin position="699"/>
        <end position="929"/>
    </location>
</feature>
<feature type="transmembrane region" description="Helical" evidence="8">
    <location>
        <begin position="814"/>
        <end position="836"/>
    </location>
</feature>
<dbReference type="CDD" id="cd03230">
    <property type="entry name" value="ABC_DR_subfamily_A"/>
    <property type="match status" value="2"/>
</dbReference>
<dbReference type="InterPro" id="IPR047817">
    <property type="entry name" value="ABC2_TM_bact-type"/>
</dbReference>
<evidence type="ECO:0000259" key="9">
    <source>
        <dbReference type="PROSITE" id="PS50893"/>
    </source>
</evidence>
<dbReference type="PROSITE" id="PS00211">
    <property type="entry name" value="ABC_TRANSPORTER_1"/>
    <property type="match status" value="1"/>
</dbReference>
<dbReference type="NCBIfam" id="NF033858">
    <property type="entry name" value="ABC2_perm_RbbA"/>
    <property type="match status" value="1"/>
</dbReference>
<evidence type="ECO:0000259" key="10">
    <source>
        <dbReference type="PROSITE" id="PS51012"/>
    </source>
</evidence>
<dbReference type="SMART" id="SM00382">
    <property type="entry name" value="AAA"/>
    <property type="match status" value="2"/>
</dbReference>
<feature type="transmembrane region" description="Helical" evidence="8">
    <location>
        <begin position="734"/>
        <end position="756"/>
    </location>
</feature>
<sequence length="931" mass="101032">MTSPGVARLAGVSLRYGKTTALEAIDLEIPAGCMAGLIGPDGVGKSSLLALISGARRIQTGTVAVLDGDMASAGHRKAVCPRIAYMPQGLGKNLYAALSVTENLTFFGRLFGQGKNEREGRIAALLQATGLTAFADRPAGKLSGGMKQKLGLCCALIHDPDLLILDEPTTGVDPLSRRQFWRLIQTIRAGRAGMSVLVATAYMEEAESFDWLAAMDAGRILAQGSPKELLATTQKPDLEAAFIELLPQARRRDHKTLVVPPFVVREGEPPAIVAKGLTIRFGTFTAVDHVDFEIRRGEIFGFLGSNGCGKTTTMKMLTGLLPPSQGEALLFGQKADAHNLETRKRVGFMTQAFSLYSELTVRQNLTLHAQLFHVPTAQIAPRVAEMLTRFDLNEQADTLPDQLPLGLRQRLSLAVAVIHKPEMLILDEPTSGVDPVARDSFWELLIDLSRNQGVTIFISTHFMNEGERCDRISLMHAGKVLASDTPAKLVEQRGKTSLEDAFIDCLEEATGPDQQPGPEQQSGKEQQSGPDQQPGTDRPTPPPLPHQAPAQPQGALRRSLLRLWAYADHEMREMLRDPVRLVVSLLGSVLLLFVLGYGITFDVEHLKFAVLDRDQSPQSRDYIQNMAGSRYFIEQPPLADAAALDRRMAGGELSLALSIPPDFGKDLQRGRVVTIGVWVDGAMPFRGETVRGYIEGLNTLYLQQLALRTQGVVTGLPAAGTQVRYRYNQDFRSLYAMVPGVIPLMLIFIPSIMMALGVVREKELGSIINLYVTPVTRLEFLLGKQLPYVAVSMVSYFGMVALSVFVFEVPLKGSFTLLTCAALLFVIVTTDLGLLISSFAKTQIAALALTAILTLLATVTFSGLTTPVSSLQGPGAFIGAVFPATFFLNISRGIFTKALGFGELVPNFVALAAYAPVLTGLSVFLLHKQEK</sequence>
<evidence type="ECO:0000256" key="5">
    <source>
        <dbReference type="ARBA" id="ARBA00022989"/>
    </source>
</evidence>
<keyword evidence="5 8" id="KW-1133">Transmembrane helix</keyword>
<feature type="transmembrane region" description="Helical" evidence="8">
    <location>
        <begin position="786"/>
        <end position="807"/>
    </location>
</feature>
<dbReference type="PROSITE" id="PS50893">
    <property type="entry name" value="ABC_TRANSPORTER_2"/>
    <property type="match status" value="2"/>
</dbReference>
<dbReference type="InterPro" id="IPR047651">
    <property type="entry name" value="ABC2_perm_RbbA"/>
</dbReference>
<dbReference type="Pfam" id="PF00005">
    <property type="entry name" value="ABC_tran"/>
    <property type="match status" value="2"/>
</dbReference>
<evidence type="ECO:0000256" key="4">
    <source>
        <dbReference type="ARBA" id="ARBA00022840"/>
    </source>
</evidence>
<feature type="transmembrane region" description="Helical" evidence="8">
    <location>
        <begin position="907"/>
        <end position="926"/>
    </location>
</feature>
<dbReference type="RefSeq" id="WP_160958908.1">
    <property type="nucleotide sequence ID" value="NZ_WVUD01000004.1"/>
</dbReference>
<feature type="transmembrane region" description="Helical" evidence="8">
    <location>
        <begin position="842"/>
        <end position="864"/>
    </location>
</feature>
<dbReference type="SUPFAM" id="SSF52540">
    <property type="entry name" value="P-loop containing nucleoside triphosphate hydrolases"/>
    <property type="match status" value="2"/>
</dbReference>
<evidence type="ECO:0000313" key="11">
    <source>
        <dbReference type="EMBL" id="MYL82312.1"/>
    </source>
</evidence>
<feature type="domain" description="ABC transporter" evidence="9">
    <location>
        <begin position="272"/>
        <end position="502"/>
    </location>
</feature>
<dbReference type="Pfam" id="PF12698">
    <property type="entry name" value="ABC2_membrane_3"/>
    <property type="match status" value="1"/>
</dbReference>
<dbReference type="GO" id="GO:0016020">
    <property type="term" value="C:membrane"/>
    <property type="evidence" value="ECO:0007669"/>
    <property type="project" value="UniProtKB-SubCell"/>
</dbReference>
<reference evidence="11 12" key="1">
    <citation type="submission" date="2020-01" db="EMBL/GenBank/DDBJ databases">
        <title>Genome sequence of Desulfovibrio aerotolerans DSM 16695(T).</title>
        <authorList>
            <person name="Karnachuk O."/>
            <person name="Avakyan M."/>
            <person name="Mardanov A."/>
            <person name="Kadnikov V."/>
            <person name="Ravin N."/>
        </authorList>
    </citation>
    <scope>NUCLEOTIDE SEQUENCE [LARGE SCALE GENOMIC DNA]</scope>
    <source>
        <strain evidence="11 12">DSM 16695</strain>
    </source>
</reference>
<keyword evidence="6 8" id="KW-0472">Membrane</keyword>
<dbReference type="PROSITE" id="PS51012">
    <property type="entry name" value="ABC_TM2"/>
    <property type="match status" value="1"/>
</dbReference>
<dbReference type="PANTHER" id="PTHR43038">
    <property type="entry name" value="ATP-BINDING CASSETTE, SUB-FAMILY H, MEMBER 1"/>
    <property type="match status" value="1"/>
</dbReference>
<proteinExistence type="predicted"/>
<dbReference type="OrthoDB" id="9809450at2"/>
<dbReference type="GO" id="GO:0016887">
    <property type="term" value="F:ATP hydrolysis activity"/>
    <property type="evidence" value="ECO:0007669"/>
    <property type="project" value="InterPro"/>
</dbReference>
<evidence type="ECO:0000256" key="6">
    <source>
        <dbReference type="ARBA" id="ARBA00023136"/>
    </source>
</evidence>
<feature type="compositionally biased region" description="Polar residues" evidence="7">
    <location>
        <begin position="517"/>
        <end position="529"/>
    </location>
</feature>
<dbReference type="InterPro" id="IPR003593">
    <property type="entry name" value="AAA+_ATPase"/>
</dbReference>
<keyword evidence="3" id="KW-0547">Nucleotide-binding</keyword>